<comment type="caution">
    <text evidence="1">The sequence shown here is derived from an EMBL/GenBank/DDBJ whole genome shotgun (WGS) entry which is preliminary data.</text>
</comment>
<keyword evidence="2" id="KW-1185">Reference proteome</keyword>
<dbReference type="EMBL" id="BLLF01005401">
    <property type="protein sequence ID" value="GFH31142.1"/>
    <property type="molecule type" value="Genomic_DNA"/>
</dbReference>
<name>A0A6A0AEU7_HAELA</name>
<evidence type="ECO:0000313" key="1">
    <source>
        <dbReference type="EMBL" id="GFH31142.1"/>
    </source>
</evidence>
<accession>A0A6A0AEU7</accession>
<gene>
    <name evidence="1" type="ORF">HaLaN_30124</name>
</gene>
<proteinExistence type="predicted"/>
<organism evidence="1 2">
    <name type="scientific">Haematococcus lacustris</name>
    <name type="common">Green alga</name>
    <name type="synonym">Haematococcus pluvialis</name>
    <dbReference type="NCBI Taxonomy" id="44745"/>
    <lineage>
        <taxon>Eukaryota</taxon>
        <taxon>Viridiplantae</taxon>
        <taxon>Chlorophyta</taxon>
        <taxon>core chlorophytes</taxon>
        <taxon>Chlorophyceae</taxon>
        <taxon>CS clade</taxon>
        <taxon>Chlamydomonadales</taxon>
        <taxon>Haematococcaceae</taxon>
        <taxon>Haematococcus</taxon>
    </lineage>
</organism>
<protein>
    <submittedName>
        <fullName evidence="1">Uncharacterized protein</fullName>
    </submittedName>
</protein>
<evidence type="ECO:0000313" key="2">
    <source>
        <dbReference type="Proteomes" id="UP000485058"/>
    </source>
</evidence>
<sequence>MAVLLGLKDGSAGEVQLLQ</sequence>
<feature type="non-terminal residue" evidence="1">
    <location>
        <position position="19"/>
    </location>
</feature>
<dbReference type="Proteomes" id="UP000485058">
    <property type="component" value="Unassembled WGS sequence"/>
</dbReference>
<reference evidence="1 2" key="1">
    <citation type="submission" date="2020-02" db="EMBL/GenBank/DDBJ databases">
        <title>Draft genome sequence of Haematococcus lacustris strain NIES-144.</title>
        <authorList>
            <person name="Morimoto D."/>
            <person name="Nakagawa S."/>
            <person name="Yoshida T."/>
            <person name="Sawayama S."/>
        </authorList>
    </citation>
    <scope>NUCLEOTIDE SEQUENCE [LARGE SCALE GENOMIC DNA]</scope>
    <source>
        <strain evidence="1 2">NIES-144</strain>
    </source>
</reference>
<dbReference type="AlphaFoldDB" id="A0A6A0AEU7"/>